<feature type="binding site" evidence="7">
    <location>
        <position position="830"/>
    </location>
    <ligand>
        <name>ATP</name>
        <dbReference type="ChEBI" id="CHEBI:30616"/>
    </ligand>
</feature>
<evidence type="ECO:0000256" key="5">
    <source>
        <dbReference type="ARBA" id="ARBA00022840"/>
    </source>
</evidence>
<dbReference type="RefSeq" id="XP_042927540.1">
    <property type="nucleotide sequence ID" value="XM_043059906.1"/>
</dbReference>
<organism evidence="11 12">
    <name type="scientific">Chlamydomonas reinhardtii</name>
    <name type="common">Chlamydomonas smithii</name>
    <dbReference type="NCBI Taxonomy" id="3055"/>
    <lineage>
        <taxon>Eukaryota</taxon>
        <taxon>Viridiplantae</taxon>
        <taxon>Chlorophyta</taxon>
        <taxon>core chlorophytes</taxon>
        <taxon>Chlorophyceae</taxon>
        <taxon>CS clade</taxon>
        <taxon>Chlamydomonadales</taxon>
        <taxon>Chlamydomonadaceae</taxon>
        <taxon>Chlamydomonas</taxon>
    </lineage>
</organism>
<dbReference type="KEGG" id="cre:CHLRE_02g112333v5"/>
<dbReference type="GO" id="GO:0009931">
    <property type="term" value="F:calcium-dependent protein serine/threonine kinase activity"/>
    <property type="evidence" value="ECO:0000318"/>
    <property type="project" value="GO_Central"/>
</dbReference>
<gene>
    <name evidence="11" type="ORF">CHLRE_02g112333v5</name>
</gene>
<dbReference type="Pfam" id="PF00069">
    <property type="entry name" value="Pkinase"/>
    <property type="match status" value="1"/>
</dbReference>
<keyword evidence="5 7" id="KW-0067">ATP-binding</keyword>
<feature type="domain" description="Protein kinase" evidence="10">
    <location>
        <begin position="682"/>
        <end position="960"/>
    </location>
</feature>
<accession>A0A2K3E327</accession>
<dbReference type="ExpressionAtlas" id="A0A2K3E327">
    <property type="expression patterns" value="differential"/>
</dbReference>
<feature type="region of interest" description="Disordered" evidence="9">
    <location>
        <begin position="427"/>
        <end position="478"/>
    </location>
</feature>
<dbReference type="GO" id="GO:0005634">
    <property type="term" value="C:nucleus"/>
    <property type="evidence" value="ECO:0000318"/>
    <property type="project" value="GO_Central"/>
</dbReference>
<feature type="compositionally biased region" description="Basic residues" evidence="9">
    <location>
        <begin position="462"/>
        <end position="474"/>
    </location>
</feature>
<reference evidence="11 12" key="1">
    <citation type="journal article" date="2007" name="Science">
        <title>The Chlamydomonas genome reveals the evolution of key animal and plant functions.</title>
        <authorList>
            <person name="Merchant S.S."/>
            <person name="Prochnik S.E."/>
            <person name="Vallon O."/>
            <person name="Harris E.H."/>
            <person name="Karpowicz S.J."/>
            <person name="Witman G.B."/>
            <person name="Terry A."/>
            <person name="Salamov A."/>
            <person name="Fritz-Laylin L.K."/>
            <person name="Marechal-Drouard L."/>
            <person name="Marshall W.F."/>
            <person name="Qu L.H."/>
            <person name="Nelson D.R."/>
            <person name="Sanderfoot A.A."/>
            <person name="Spalding M.H."/>
            <person name="Kapitonov V.V."/>
            <person name="Ren Q."/>
            <person name="Ferris P."/>
            <person name="Lindquist E."/>
            <person name="Shapiro H."/>
            <person name="Lucas S.M."/>
            <person name="Grimwood J."/>
            <person name="Schmutz J."/>
            <person name="Cardol P."/>
            <person name="Cerutti H."/>
            <person name="Chanfreau G."/>
            <person name="Chen C.L."/>
            <person name="Cognat V."/>
            <person name="Croft M.T."/>
            <person name="Dent R."/>
            <person name="Dutcher S."/>
            <person name="Fernandez E."/>
            <person name="Fukuzawa H."/>
            <person name="Gonzalez-Ballester D."/>
            <person name="Gonzalez-Halphen D."/>
            <person name="Hallmann A."/>
            <person name="Hanikenne M."/>
            <person name="Hippler M."/>
            <person name="Inwood W."/>
            <person name="Jabbari K."/>
            <person name="Kalanon M."/>
            <person name="Kuras R."/>
            <person name="Lefebvre P.A."/>
            <person name="Lemaire S.D."/>
            <person name="Lobanov A.V."/>
            <person name="Lohr M."/>
            <person name="Manuell A."/>
            <person name="Meier I."/>
            <person name="Mets L."/>
            <person name="Mittag M."/>
            <person name="Mittelmeier T."/>
            <person name="Moroney J.V."/>
            <person name="Moseley J."/>
            <person name="Napoli C."/>
            <person name="Nedelcu A.M."/>
            <person name="Niyogi K."/>
            <person name="Novoselov S.V."/>
            <person name="Paulsen I.T."/>
            <person name="Pazour G."/>
            <person name="Purton S."/>
            <person name="Ral J.P."/>
            <person name="Riano-Pachon D.M."/>
            <person name="Riekhof W."/>
            <person name="Rymarquis L."/>
            <person name="Schroda M."/>
            <person name="Stern D."/>
            <person name="Umen J."/>
            <person name="Willows R."/>
            <person name="Wilson N."/>
            <person name="Zimmer S.L."/>
            <person name="Allmer J."/>
            <person name="Balk J."/>
            <person name="Bisova K."/>
            <person name="Chen C.J."/>
            <person name="Elias M."/>
            <person name="Gendler K."/>
            <person name="Hauser C."/>
            <person name="Lamb M.R."/>
            <person name="Ledford H."/>
            <person name="Long J.C."/>
            <person name="Minagawa J."/>
            <person name="Page M.D."/>
            <person name="Pan J."/>
            <person name="Pootakham W."/>
            <person name="Roje S."/>
            <person name="Rose A."/>
            <person name="Stahlberg E."/>
            <person name="Terauchi A.M."/>
            <person name="Yang P."/>
            <person name="Ball S."/>
            <person name="Bowler C."/>
            <person name="Dieckmann C.L."/>
            <person name="Gladyshev V.N."/>
            <person name="Green P."/>
            <person name="Jorgensen R."/>
            <person name="Mayfield S."/>
            <person name="Mueller-Roeber B."/>
            <person name="Rajamani S."/>
            <person name="Sayre R.T."/>
            <person name="Brokstein P."/>
            <person name="Dubchak I."/>
            <person name="Goodstein D."/>
            <person name="Hornick L."/>
            <person name="Huang Y.W."/>
            <person name="Jhaveri J."/>
            <person name="Luo Y."/>
            <person name="Martinez D."/>
            <person name="Ngau W.C."/>
            <person name="Otillar B."/>
            <person name="Poliakov A."/>
            <person name="Porter A."/>
            <person name="Szajkowski L."/>
            <person name="Werner G."/>
            <person name="Zhou K."/>
            <person name="Grigoriev I.V."/>
            <person name="Rokhsar D.S."/>
            <person name="Grossman A.R."/>
        </authorList>
    </citation>
    <scope>NUCLEOTIDE SEQUENCE [LARGE SCALE GENOMIC DNA]</scope>
    <source>
        <strain evidence="12">CC-503</strain>
    </source>
</reference>
<evidence type="ECO:0000256" key="8">
    <source>
        <dbReference type="PIRSR" id="PIRSR630616-3"/>
    </source>
</evidence>
<feature type="active site" description="Proton acceptor" evidence="6">
    <location>
        <position position="812"/>
    </location>
</feature>
<evidence type="ECO:0000256" key="7">
    <source>
        <dbReference type="PIRSR" id="PIRSR630616-2"/>
    </source>
</evidence>
<feature type="binding site" evidence="7">
    <location>
        <begin position="760"/>
        <end position="762"/>
    </location>
    <ligand>
        <name>ATP</name>
        <dbReference type="ChEBI" id="CHEBI:30616"/>
    </ligand>
</feature>
<feature type="compositionally biased region" description="Polar residues" evidence="9">
    <location>
        <begin position="333"/>
        <end position="345"/>
    </location>
</feature>
<dbReference type="STRING" id="3055.A0A2K3E327"/>
<feature type="region of interest" description="Disordered" evidence="9">
    <location>
        <begin position="1"/>
        <end position="80"/>
    </location>
</feature>
<dbReference type="Gramene" id="PNW87185">
    <property type="protein sequence ID" value="PNW87185"/>
    <property type="gene ID" value="CHLRE_02g112333v5"/>
</dbReference>
<dbReference type="FunFam" id="1.10.510.10:FF:000813">
    <property type="entry name" value="Aurora-like kinase"/>
    <property type="match status" value="1"/>
</dbReference>
<evidence type="ECO:0000313" key="12">
    <source>
        <dbReference type="Proteomes" id="UP000006906"/>
    </source>
</evidence>
<dbReference type="SMART" id="SM00220">
    <property type="entry name" value="S_TKc"/>
    <property type="match status" value="1"/>
</dbReference>
<evidence type="ECO:0000313" key="11">
    <source>
        <dbReference type="EMBL" id="PNW87185.1"/>
    </source>
</evidence>
<feature type="region of interest" description="Disordered" evidence="9">
    <location>
        <begin position="630"/>
        <end position="654"/>
    </location>
</feature>
<evidence type="ECO:0000259" key="10">
    <source>
        <dbReference type="PROSITE" id="PS50011"/>
    </source>
</evidence>
<feature type="cross-link" description="Glycyl lysine isopeptide (Lys-Gly) (interchain with G-Cter in SUMO2)" evidence="8">
    <location>
        <position position="814"/>
    </location>
</feature>
<feature type="compositionally biased region" description="Pro residues" evidence="9">
    <location>
        <begin position="49"/>
        <end position="58"/>
    </location>
</feature>
<dbReference type="InterPro" id="IPR030616">
    <property type="entry name" value="Aur-like"/>
</dbReference>
<feature type="compositionally biased region" description="Basic and acidic residues" evidence="9">
    <location>
        <begin position="12"/>
        <end position="21"/>
    </location>
</feature>
<sequence length="993" mass="101446">MSGSGPPSGHLSLERSPRPSPDDAAQYVTPPQGSCSHISGAMGSTSAPVPSPPPPPTVTPAATASQQQQSAAGTSKPAKGLLSMLLRRSSGRKRDVTGGASTVGPVGGAVSAGLEPFHGLASGGNGRNGTGPVLPPPPTTGLSHIEGTSSPAAFDRRSLQLPASPSPVLVRPIRSVTESPFTTAIFSAAAAASIAAIAAPGAVAAGTHAAPIATIQHGKYQRQSCDWPASGGVTPPRSDSLSPAAAAGGDSRCASAISATEPLSPQCAWEPSVRCSEGGEGGGGGGSSIRRDGFSRASSTMTPTTSFPSVKTPVTPPAAEGPAACAAASASADGNSMTYGRQQRSPMVAPRSVPVQTRSLAVATAAAAVAATATTTPCSPPTVQVVAMSPSFPEAMMAAAAAAQAEASEGAYAAASDTRVLSTAALSRSVGPPTKLHHTRNQQQQNHQHAHHHHYSPQLGAHSHHQQPQPHRHLQSLVASSSDTNLACNAAGQQRLPAQPRALAAMTLGPLSPPVHGTASPLQLPQPPLNAHPHVVALPERGALTHKDAGASGDGGGAFWSGTSAPTASACHRLLLGTPGLLPHTAAFSTCVHDSTCSSHYALLPPLAAAAAVEAPVEHHPHSAEGTLKRSAAAAAMDGAAPPPPPPAAGAAMAEGGSSQLLATSVCTPPAMQRPVWRMEDYALTRRLYRGHMASVYKGRCLRSGLPVALKVYFKARVAPNVAHMVMREAALQLRASAHRYVLKLYGVFQTEELVVFVCELASRGSLAQLVGSGAAGGRCTRLSETQLRQAVLEPLLDALGYLHSKGVCHRDIKPENILFTSNWDFRLADFGVSIDLLKERAVTRAGTADYMAPEVERCPLKANPEDNKHDASLAYSTAADVWSIGILAYELMVGFPPAIEFEAPANNPNASNSVSANSHTKFSFPASVSAGARDFITQALALRPEDRPTAQQLRMHPWLRAAGARSVVATAAAPSVATAGAPAGPAGDIGAA</sequence>
<keyword evidence="1" id="KW-0723">Serine/threonine-protein kinase</keyword>
<proteinExistence type="predicted"/>
<dbReference type="InParanoid" id="A0A2K3E327"/>
<dbReference type="GO" id="GO:0004683">
    <property type="term" value="F:calcium/calmodulin-dependent protein kinase activity"/>
    <property type="evidence" value="ECO:0000318"/>
    <property type="project" value="GO_Central"/>
</dbReference>
<feature type="region of interest" description="Disordered" evidence="9">
    <location>
        <begin position="265"/>
        <end position="352"/>
    </location>
</feature>
<feature type="region of interest" description="Disordered" evidence="9">
    <location>
        <begin position="223"/>
        <end position="247"/>
    </location>
</feature>
<feature type="binding site" evidence="7">
    <location>
        <begin position="816"/>
        <end position="817"/>
    </location>
    <ligand>
        <name>ATP</name>
        <dbReference type="ChEBI" id="CHEBI:30616"/>
    </ligand>
</feature>
<dbReference type="GeneID" id="5725236"/>
<keyword evidence="12" id="KW-1185">Reference proteome</keyword>
<dbReference type="GO" id="GO:0035556">
    <property type="term" value="P:intracellular signal transduction"/>
    <property type="evidence" value="ECO:0000318"/>
    <property type="project" value="GO_Central"/>
</dbReference>
<protein>
    <recommendedName>
        <fullName evidence="10">Protein kinase domain-containing protein</fullName>
    </recommendedName>
</protein>
<evidence type="ECO:0000256" key="6">
    <source>
        <dbReference type="PIRSR" id="PIRSR630616-1"/>
    </source>
</evidence>
<evidence type="ECO:0000256" key="3">
    <source>
        <dbReference type="ARBA" id="ARBA00022741"/>
    </source>
</evidence>
<evidence type="ECO:0000256" key="1">
    <source>
        <dbReference type="ARBA" id="ARBA00022527"/>
    </source>
</evidence>
<dbReference type="GO" id="GO:0005516">
    <property type="term" value="F:calmodulin binding"/>
    <property type="evidence" value="ECO:0000318"/>
    <property type="project" value="GO_Central"/>
</dbReference>
<dbReference type="PaxDb" id="3055-EDP07380"/>
<dbReference type="GO" id="GO:0005737">
    <property type="term" value="C:cytoplasm"/>
    <property type="evidence" value="ECO:0000318"/>
    <property type="project" value="GO_Central"/>
</dbReference>
<dbReference type="EMBL" id="CM008963">
    <property type="protein sequence ID" value="PNW87185.1"/>
    <property type="molecule type" value="Genomic_DNA"/>
</dbReference>
<name>A0A2K3E327_CHLRE</name>
<feature type="compositionally biased region" description="Low complexity" evidence="9">
    <location>
        <begin position="317"/>
        <end position="332"/>
    </location>
</feature>
<dbReference type="AlphaFoldDB" id="A0A2K3E327"/>
<dbReference type="InterPro" id="IPR011009">
    <property type="entry name" value="Kinase-like_dom_sf"/>
</dbReference>
<dbReference type="SUPFAM" id="SSF56112">
    <property type="entry name" value="Protein kinase-like (PK-like)"/>
    <property type="match status" value="1"/>
</dbReference>
<evidence type="ECO:0000256" key="4">
    <source>
        <dbReference type="ARBA" id="ARBA00022777"/>
    </source>
</evidence>
<feature type="binding site" evidence="7">
    <location>
        <position position="711"/>
    </location>
    <ligand>
        <name>ATP</name>
        <dbReference type="ChEBI" id="CHEBI:30616"/>
    </ligand>
</feature>
<feature type="compositionally biased region" description="Low complexity" evidence="9">
    <location>
        <begin position="59"/>
        <end position="80"/>
    </location>
</feature>
<dbReference type="Proteomes" id="UP000006906">
    <property type="component" value="Chromosome 2"/>
</dbReference>
<dbReference type="OrthoDB" id="10543425at2759"/>
<dbReference type="InterPro" id="IPR000719">
    <property type="entry name" value="Prot_kinase_dom"/>
</dbReference>
<evidence type="ECO:0000256" key="2">
    <source>
        <dbReference type="ARBA" id="ARBA00022679"/>
    </source>
</evidence>
<evidence type="ECO:0000256" key="9">
    <source>
        <dbReference type="SAM" id="MobiDB-lite"/>
    </source>
</evidence>
<dbReference type="InterPro" id="IPR008271">
    <property type="entry name" value="Ser/Thr_kinase_AS"/>
</dbReference>
<keyword evidence="3 7" id="KW-0547">Nucleotide-binding</keyword>
<keyword evidence="4" id="KW-0418">Kinase</keyword>
<dbReference type="PANTHER" id="PTHR24350">
    <property type="entry name" value="SERINE/THREONINE-PROTEIN KINASE IAL-RELATED"/>
    <property type="match status" value="1"/>
</dbReference>
<feature type="region of interest" description="Disordered" evidence="9">
    <location>
        <begin position="117"/>
        <end position="149"/>
    </location>
</feature>
<feature type="compositionally biased region" description="Gly residues" evidence="9">
    <location>
        <begin position="278"/>
        <end position="287"/>
    </location>
</feature>
<dbReference type="GO" id="GO:0005524">
    <property type="term" value="F:ATP binding"/>
    <property type="evidence" value="ECO:0007669"/>
    <property type="project" value="UniProtKB-KW"/>
</dbReference>
<dbReference type="PROSITE" id="PS00108">
    <property type="entry name" value="PROTEIN_KINASE_ST"/>
    <property type="match status" value="1"/>
</dbReference>
<keyword evidence="2" id="KW-0808">Transferase</keyword>
<dbReference type="Gene3D" id="1.10.510.10">
    <property type="entry name" value="Transferase(Phosphotransferase) domain 1"/>
    <property type="match status" value="1"/>
</dbReference>
<dbReference type="PROSITE" id="PS50011">
    <property type="entry name" value="PROTEIN_KINASE_DOM"/>
    <property type="match status" value="1"/>
</dbReference>
<feature type="compositionally biased region" description="Low complexity" evidence="9">
    <location>
        <begin position="298"/>
        <end position="309"/>
    </location>
</feature>